<name>A0AAW0RXA8_9HYPO</name>
<dbReference type="PANTHER" id="PTHR43808">
    <property type="entry name" value="ACETYLORNITHINE DEACETYLASE"/>
    <property type="match status" value="1"/>
</dbReference>
<dbReference type="SUPFAM" id="SSF53187">
    <property type="entry name" value="Zn-dependent exopeptidases"/>
    <property type="match status" value="1"/>
</dbReference>
<dbReference type="Proteomes" id="UP001397290">
    <property type="component" value="Unassembled WGS sequence"/>
</dbReference>
<evidence type="ECO:0000259" key="3">
    <source>
        <dbReference type="Pfam" id="PF07687"/>
    </source>
</evidence>
<evidence type="ECO:0000256" key="2">
    <source>
        <dbReference type="ARBA" id="ARBA00022801"/>
    </source>
</evidence>
<proteinExistence type="predicted"/>
<dbReference type="EMBL" id="JAAHCF010000197">
    <property type="protein sequence ID" value="KAK8146650.1"/>
    <property type="molecule type" value="Genomic_DNA"/>
</dbReference>
<organism evidence="4 5">
    <name type="scientific">Beauveria asiatica</name>
    <dbReference type="NCBI Taxonomy" id="1069075"/>
    <lineage>
        <taxon>Eukaryota</taxon>
        <taxon>Fungi</taxon>
        <taxon>Dikarya</taxon>
        <taxon>Ascomycota</taxon>
        <taxon>Pezizomycotina</taxon>
        <taxon>Sordariomycetes</taxon>
        <taxon>Hypocreomycetidae</taxon>
        <taxon>Hypocreales</taxon>
        <taxon>Cordycipitaceae</taxon>
        <taxon>Beauveria</taxon>
    </lineage>
</organism>
<evidence type="ECO:0000256" key="1">
    <source>
        <dbReference type="ARBA" id="ARBA00022723"/>
    </source>
</evidence>
<dbReference type="GO" id="GO:0016787">
    <property type="term" value="F:hydrolase activity"/>
    <property type="evidence" value="ECO:0007669"/>
    <property type="project" value="UniProtKB-KW"/>
</dbReference>
<evidence type="ECO:0000313" key="4">
    <source>
        <dbReference type="EMBL" id="KAK8146650.1"/>
    </source>
</evidence>
<dbReference type="SUPFAM" id="SSF55031">
    <property type="entry name" value="Bacterial exopeptidase dimerisation domain"/>
    <property type="match status" value="1"/>
</dbReference>
<feature type="domain" description="Peptidase M20 dimerisation" evidence="3">
    <location>
        <begin position="94"/>
        <end position="220"/>
    </location>
</feature>
<keyword evidence="5" id="KW-1185">Reference proteome</keyword>
<accession>A0AAW0RXA8</accession>
<evidence type="ECO:0000313" key="5">
    <source>
        <dbReference type="Proteomes" id="UP001397290"/>
    </source>
</evidence>
<dbReference type="Pfam" id="PF07687">
    <property type="entry name" value="M20_dimer"/>
    <property type="match status" value="1"/>
</dbReference>
<reference evidence="4 5" key="1">
    <citation type="submission" date="2020-02" db="EMBL/GenBank/DDBJ databases">
        <title>Comparative genomics of the hypocrealean fungal genus Beauvera.</title>
        <authorList>
            <person name="Showalter D.N."/>
            <person name="Bushley K.E."/>
            <person name="Rehner S.A."/>
        </authorList>
    </citation>
    <scope>NUCLEOTIDE SEQUENCE [LARGE SCALE GENOMIC DNA]</scope>
    <source>
        <strain evidence="4 5">ARSEF4384</strain>
    </source>
</reference>
<protein>
    <recommendedName>
        <fullName evidence="3">Peptidase M20 dimerisation domain-containing protein</fullName>
    </recommendedName>
</protein>
<dbReference type="Gene3D" id="3.40.630.10">
    <property type="entry name" value="Zn peptidases"/>
    <property type="match status" value="1"/>
</dbReference>
<gene>
    <name evidence="4" type="ORF">G3M48_002759</name>
</gene>
<dbReference type="AlphaFoldDB" id="A0AAW0RXA8"/>
<comment type="caution">
    <text evidence="4">The sequence shown here is derived from an EMBL/GenBank/DDBJ whole genome shotgun (WGS) entry which is preliminary data.</text>
</comment>
<dbReference type="PANTHER" id="PTHR43808:SF32">
    <property type="entry name" value="ARGE_DAPE-RELATED DEACYLASE"/>
    <property type="match status" value="1"/>
</dbReference>
<dbReference type="InterPro" id="IPR036264">
    <property type="entry name" value="Bact_exopeptidase_dim_dom"/>
</dbReference>
<dbReference type="InterPro" id="IPR011650">
    <property type="entry name" value="Peptidase_M20_dimer"/>
</dbReference>
<dbReference type="Gene3D" id="3.30.70.360">
    <property type="match status" value="1"/>
</dbReference>
<keyword evidence="1" id="KW-0479">Metal-binding</keyword>
<sequence length="269" mass="28383">MSLTQKLVRTPSTSPPGNVSAVALVAADQIRQLIPESDISTTKTGPGVINVVAVIRSGCRGKRLVFSGHLDTYPTGDAGRWTLDPFSGELSSDGEKGRLWLEVEANGKAAHGAHVHRGSNAIDRLLAALSQLKYLEKLEIWPVKEVEDAIAAAMPVSESLGGPGEAAVLGSITVNIGTISGGTSTNLVAQSASASLDIRLPMGLSTATLIEQIKRILEPADGIRHGIVRAYEASWTPPDEEITRHATRLTVDEQATISQDVVVQMVAKA</sequence>
<keyword evidence="2" id="KW-0378">Hydrolase</keyword>
<dbReference type="InterPro" id="IPR050072">
    <property type="entry name" value="Peptidase_M20A"/>
</dbReference>